<keyword evidence="2" id="KW-1185">Reference proteome</keyword>
<name>A0A4D6KZG3_VIGUN</name>
<reference evidence="1 2" key="1">
    <citation type="submission" date="2019-04" db="EMBL/GenBank/DDBJ databases">
        <title>An improved genome assembly and genetic linkage map for asparagus bean, Vigna unguiculata ssp. sesquipedialis.</title>
        <authorList>
            <person name="Xia Q."/>
            <person name="Zhang R."/>
            <person name="Dong Y."/>
        </authorList>
    </citation>
    <scope>NUCLEOTIDE SEQUENCE [LARGE SCALE GENOMIC DNA]</scope>
    <source>
        <tissue evidence="1">Leaf</tissue>
    </source>
</reference>
<proteinExistence type="predicted"/>
<evidence type="ECO:0000313" key="1">
    <source>
        <dbReference type="EMBL" id="QCD79534.1"/>
    </source>
</evidence>
<evidence type="ECO:0000313" key="2">
    <source>
        <dbReference type="Proteomes" id="UP000501690"/>
    </source>
</evidence>
<protein>
    <submittedName>
        <fullName evidence="1">Uncharacterized protein</fullName>
    </submittedName>
</protein>
<organism evidence="1 2">
    <name type="scientific">Vigna unguiculata</name>
    <name type="common">Cowpea</name>
    <dbReference type="NCBI Taxonomy" id="3917"/>
    <lineage>
        <taxon>Eukaryota</taxon>
        <taxon>Viridiplantae</taxon>
        <taxon>Streptophyta</taxon>
        <taxon>Embryophyta</taxon>
        <taxon>Tracheophyta</taxon>
        <taxon>Spermatophyta</taxon>
        <taxon>Magnoliopsida</taxon>
        <taxon>eudicotyledons</taxon>
        <taxon>Gunneridae</taxon>
        <taxon>Pentapetalae</taxon>
        <taxon>rosids</taxon>
        <taxon>fabids</taxon>
        <taxon>Fabales</taxon>
        <taxon>Fabaceae</taxon>
        <taxon>Papilionoideae</taxon>
        <taxon>50 kb inversion clade</taxon>
        <taxon>NPAAA clade</taxon>
        <taxon>indigoferoid/millettioid clade</taxon>
        <taxon>Phaseoleae</taxon>
        <taxon>Vigna</taxon>
    </lineage>
</organism>
<sequence length="91" mass="10560">MDRWTRGSIVVVLPLNRWHGYNYILMFDRLTDGPLMMLHGCSFIRETDGPLGISNGRLTDWTYCTVQNFVNFVQFSPLLTPFKSLTIMNND</sequence>
<dbReference type="AlphaFoldDB" id="A0A4D6KZG3"/>
<dbReference type="Proteomes" id="UP000501690">
    <property type="component" value="Linkage Group LG1"/>
</dbReference>
<dbReference type="EMBL" id="CP039345">
    <property type="protein sequence ID" value="QCD79534.1"/>
    <property type="molecule type" value="Genomic_DNA"/>
</dbReference>
<gene>
    <name evidence="1" type="ORF">DEO72_LG1g3176</name>
</gene>
<accession>A0A4D6KZG3</accession>